<evidence type="ECO:0000313" key="2">
    <source>
        <dbReference type="Proteomes" id="UP000177763"/>
    </source>
</evidence>
<evidence type="ECO:0000313" key="1">
    <source>
        <dbReference type="EMBL" id="OGC56827.1"/>
    </source>
</evidence>
<organism evidence="1 2">
    <name type="scientific">candidate division WWE3 bacterium RIFCSPLOWO2_12_FULL_36_10</name>
    <dbReference type="NCBI Taxonomy" id="1802630"/>
    <lineage>
        <taxon>Bacteria</taxon>
        <taxon>Katanobacteria</taxon>
    </lineage>
</organism>
<dbReference type="Gene3D" id="3.40.50.450">
    <property type="match status" value="1"/>
</dbReference>
<reference evidence="1 2" key="1">
    <citation type="journal article" date="2016" name="Nat. Commun.">
        <title>Thousands of microbial genomes shed light on interconnected biogeochemical processes in an aquifer system.</title>
        <authorList>
            <person name="Anantharaman K."/>
            <person name="Brown C.T."/>
            <person name="Hug L.A."/>
            <person name="Sharon I."/>
            <person name="Castelle C.J."/>
            <person name="Probst A.J."/>
            <person name="Thomas B.C."/>
            <person name="Singh A."/>
            <person name="Wilkins M.J."/>
            <person name="Karaoz U."/>
            <person name="Brodie E.L."/>
            <person name="Williams K.H."/>
            <person name="Hubbard S.S."/>
            <person name="Banfield J.F."/>
        </authorList>
    </citation>
    <scope>NUCLEOTIDE SEQUENCE [LARGE SCALE GENOMIC DNA]</scope>
</reference>
<sequence>MEYKKMKKVYLAGQPNQYDNDWKDEFIKIEEFEFYDPEIDSDQTSSKTFFPQDLVAVQNSNILVANPGIATSEATWVEVGYFLATHTKNAGDTCENLIIVWKDEREPKWPIEFIRKTGHLVTTLEEVRSKLKTLA</sequence>
<gene>
    <name evidence="1" type="ORF">A3H26_01160</name>
</gene>
<accession>A0A1F4VHS6</accession>
<evidence type="ECO:0008006" key="3">
    <source>
        <dbReference type="Google" id="ProtNLM"/>
    </source>
</evidence>
<dbReference type="EMBL" id="MEVN01000028">
    <property type="protein sequence ID" value="OGC56827.1"/>
    <property type="molecule type" value="Genomic_DNA"/>
</dbReference>
<dbReference type="AlphaFoldDB" id="A0A1F4VHS6"/>
<dbReference type="SUPFAM" id="SSF52309">
    <property type="entry name" value="N-(deoxy)ribosyltransferase-like"/>
    <property type="match status" value="1"/>
</dbReference>
<dbReference type="Proteomes" id="UP000177763">
    <property type="component" value="Unassembled WGS sequence"/>
</dbReference>
<proteinExistence type="predicted"/>
<name>A0A1F4VHS6_UNCKA</name>
<comment type="caution">
    <text evidence="1">The sequence shown here is derived from an EMBL/GenBank/DDBJ whole genome shotgun (WGS) entry which is preliminary data.</text>
</comment>
<dbReference type="STRING" id="1802630.A3H26_01160"/>
<protein>
    <recommendedName>
        <fullName evidence="3">Nucleoside 2-deoxyribosyltransferase</fullName>
    </recommendedName>
</protein>